<evidence type="ECO:0000256" key="7">
    <source>
        <dbReference type="ARBA" id="ARBA00022989"/>
    </source>
</evidence>
<keyword evidence="8 10" id="KW-0472">Membrane</keyword>
<comment type="subcellular location">
    <subcellularLocation>
        <location evidence="1">Virion membrane</location>
    </subcellularLocation>
</comment>
<evidence type="ECO:0000256" key="4">
    <source>
        <dbReference type="ARBA" id="ARBA00022844"/>
    </source>
</evidence>
<sequence>MSFFRGLRRTNKVYNEPSSFINDHTLLIRNQSPSGFNLNNPTSIRLPDGTYAPGYNINGQFISNSNVNTTLRNNDVISMRNLFPDASNNQMNGLTNLRRADNIPDATLHSLNTRKTSIKESHPETRVKNREGVENALSQNPRLADYLRGAGYTTLFGVGVYLVINVADLVGSIVEALNRTGGSWYYRGNNGGDNLNNIQACILRYRSCGMSFADISNFVCELDPHDPNNVDPLMNFNQARDFCNGYNFENEGSVCRGSDTNADPLSLQYLDISELEPNQTIQCVEPYDFGDLIGDLGLEWLLGDNGLITTSSNSLTSISDNFLTILLVIGAVIFLIFIGYIIFKLVNKKNDTI</sequence>
<evidence type="ECO:0000256" key="2">
    <source>
        <dbReference type="ARBA" id="ARBA00008534"/>
    </source>
</evidence>
<organismHost>
    <name type="scientific">Tortricidae</name>
    <dbReference type="NCBI Taxonomy" id="7139"/>
</organismHost>
<evidence type="ECO:0000256" key="3">
    <source>
        <dbReference type="ARBA" id="ARBA00022692"/>
    </source>
</evidence>
<proteinExistence type="inferred from homology"/>
<dbReference type="GO" id="GO:0019031">
    <property type="term" value="C:viral envelope"/>
    <property type="evidence" value="ECO:0007669"/>
    <property type="project" value="UniProtKB-KW"/>
</dbReference>
<comment type="similarity">
    <text evidence="2">Belongs to the baculoviridae E56 family.</text>
</comment>
<evidence type="ECO:0000313" key="11">
    <source>
        <dbReference type="EMBL" id="AUF81990.1"/>
    </source>
</evidence>
<evidence type="ECO:0000256" key="8">
    <source>
        <dbReference type="ARBA" id="ARBA00023136"/>
    </source>
</evidence>
<dbReference type="EMBL" id="MF974563">
    <property type="protein sequence ID" value="AUF81990.1"/>
    <property type="molecule type" value="Genomic_DNA"/>
</dbReference>
<dbReference type="GO" id="GO:0055036">
    <property type="term" value="C:virion membrane"/>
    <property type="evidence" value="ECO:0007669"/>
    <property type="project" value="UniProtKB-SubCell"/>
</dbReference>
<protein>
    <submittedName>
        <fullName evidence="11">Odv-e56</fullName>
    </submittedName>
</protein>
<evidence type="ECO:0000256" key="10">
    <source>
        <dbReference type="SAM" id="Phobius"/>
    </source>
</evidence>
<keyword evidence="7 10" id="KW-1133">Transmembrane helix</keyword>
<feature type="transmembrane region" description="Helical" evidence="10">
    <location>
        <begin position="322"/>
        <end position="343"/>
    </location>
</feature>
<keyword evidence="5" id="KW-0261">Viral envelope protein</keyword>
<keyword evidence="6" id="KW-0426">Late protein</keyword>
<name>A0A2H4ZKA3_GVCL</name>
<keyword evidence="4" id="KW-0946">Virion</keyword>
<reference evidence="11" key="1">
    <citation type="journal article" date="2017" name="Int. J. Mol. Sci.">
        <title>Genome Analysis and Genetic Stability of the Cryptophlebia leucotreta Granulovirus (CrleGV-SA) after 15 Years of Commercial Use as a Biopesticide.</title>
        <authorList>
            <person name="van der Merwe M."/>
            <person name="Jukes M.D."/>
            <person name="Rabalski L."/>
            <person name="Knox C."/>
            <person name="Opoku-Debrah J.K."/>
            <person name="Moore S.D."/>
            <person name="Krejmer-Rabalska M."/>
            <person name="Szewczyk B."/>
            <person name="Hill M.P."/>
        </authorList>
    </citation>
    <scope>NUCLEOTIDE SEQUENCE</scope>
    <source>
        <strain evidence="11">CrleGV-SA</strain>
    </source>
</reference>
<evidence type="ECO:0000256" key="6">
    <source>
        <dbReference type="ARBA" id="ARBA00022921"/>
    </source>
</evidence>
<dbReference type="InterPro" id="IPR006733">
    <property type="entry name" value="Baculo_ODV-E56"/>
</dbReference>
<keyword evidence="9" id="KW-0325">Glycoprotein</keyword>
<evidence type="ECO:0000256" key="9">
    <source>
        <dbReference type="ARBA" id="ARBA00023180"/>
    </source>
</evidence>
<evidence type="ECO:0000256" key="1">
    <source>
        <dbReference type="ARBA" id="ARBA00004182"/>
    </source>
</evidence>
<organism evidence="11">
    <name type="scientific">Cryptophlebia leucotreta granulosis virus</name>
    <name type="common">ClGV</name>
    <name type="synonym">Cryptophlebia leucotreta granulovirus</name>
    <dbReference type="NCBI Taxonomy" id="35254"/>
    <lineage>
        <taxon>Viruses</taxon>
        <taxon>Viruses incertae sedis</taxon>
        <taxon>Naldaviricetes</taxon>
        <taxon>Lefavirales</taxon>
        <taxon>Baculoviridae</taxon>
        <taxon>Betabaculovirus</taxon>
        <taxon>Betabaculovirus cryleucotretae</taxon>
    </lineage>
</organism>
<dbReference type="Pfam" id="PF04639">
    <property type="entry name" value="Baculo_E56"/>
    <property type="match status" value="1"/>
</dbReference>
<evidence type="ECO:0000256" key="5">
    <source>
        <dbReference type="ARBA" id="ARBA00022879"/>
    </source>
</evidence>
<accession>A0A2H4ZKA3</accession>
<keyword evidence="3 10" id="KW-0812">Transmembrane</keyword>